<evidence type="ECO:0000256" key="1">
    <source>
        <dbReference type="ARBA" id="ARBA00004123"/>
    </source>
</evidence>
<feature type="compositionally biased region" description="Basic residues" evidence="4">
    <location>
        <begin position="1"/>
        <end position="10"/>
    </location>
</feature>
<dbReference type="eggNOG" id="ENOG502S1WJ">
    <property type="taxonomic scope" value="Eukaryota"/>
</dbReference>
<evidence type="ECO:0000256" key="4">
    <source>
        <dbReference type="SAM" id="MobiDB-lite"/>
    </source>
</evidence>
<organism evidence="5 6">
    <name type="scientific">Pyronema omphalodes (strain CBS 100304)</name>
    <name type="common">Pyronema confluens</name>
    <dbReference type="NCBI Taxonomy" id="1076935"/>
    <lineage>
        <taxon>Eukaryota</taxon>
        <taxon>Fungi</taxon>
        <taxon>Dikarya</taxon>
        <taxon>Ascomycota</taxon>
        <taxon>Pezizomycotina</taxon>
        <taxon>Pezizomycetes</taxon>
        <taxon>Pezizales</taxon>
        <taxon>Pyronemataceae</taxon>
        <taxon>Pyronema</taxon>
    </lineage>
</organism>
<sequence>MVRTSTRARKVISYAIPKADGIPNDELPPGDASSDDNFNAGESSDDAASEGEPTDDEEEEEDSDEDFSGADNRPAKKKVGFVKKKQARQAQRSTAFNKDDDDEGTATKVHRTHVRAVESGKEGKGRRKARLMAEGVSMKDIRAPDPTVRITYRPGFAKATGKRDRVVQVYGDTEDILEAAVKVRNTYMPLPALPERSAIMPTPFMTEEVCEVMDCSKQVTRAMELHETAEYIGNGAELKLVVGRNGAWEMIKFKQFATYDLKKVSEEKRGFYLNAGAQVLSVDYATNRPEGTQYLAISTQTDTSEHYETPPAFSRLPSKSTIQIWRIRTSDTYTPSGEPSISLMLCHDWGPARNLKWCPMPLNLPPGVLGYLSAVFADGNVRILKIPLPEDDDDNSCSFIHYSSPAYEATLADEILTQTSWISPTSIAVGCASGYIAAFDFEAGPVPYICGLVRVEDVTVEKEEKEA</sequence>
<name>U4L7B4_PYROM</name>
<dbReference type="OrthoDB" id="4703at2759"/>
<accession>U4L7B4</accession>
<evidence type="ECO:0000313" key="5">
    <source>
        <dbReference type="EMBL" id="CCX13535.1"/>
    </source>
</evidence>
<evidence type="ECO:0000256" key="2">
    <source>
        <dbReference type="ARBA" id="ARBA00023163"/>
    </source>
</evidence>
<keyword evidence="2" id="KW-0804">Transcription</keyword>
<dbReference type="PANTHER" id="PTHR15052:SF2">
    <property type="entry name" value="GENERAL TRANSCRIPTION FACTOR 3C POLYPEPTIDE 2"/>
    <property type="match status" value="1"/>
</dbReference>
<evidence type="ECO:0000256" key="3">
    <source>
        <dbReference type="ARBA" id="ARBA00023242"/>
    </source>
</evidence>
<dbReference type="STRING" id="1076935.U4L7B4"/>
<dbReference type="GO" id="GO:0005634">
    <property type="term" value="C:nucleus"/>
    <property type="evidence" value="ECO:0007669"/>
    <property type="project" value="UniProtKB-SubCell"/>
</dbReference>
<comment type="subcellular location">
    <subcellularLocation>
        <location evidence="1">Nucleus</location>
    </subcellularLocation>
</comment>
<gene>
    <name evidence="5" type="ORF">PCON_13128</name>
</gene>
<protein>
    <submittedName>
        <fullName evidence="5">Similar to Transcription factor tau subunit sfc6 acc. no. O60174</fullName>
    </submittedName>
</protein>
<feature type="compositionally biased region" description="Basic residues" evidence="4">
    <location>
        <begin position="75"/>
        <end position="87"/>
    </location>
</feature>
<evidence type="ECO:0000313" key="6">
    <source>
        <dbReference type="Proteomes" id="UP000018144"/>
    </source>
</evidence>
<feature type="compositionally biased region" description="Acidic residues" evidence="4">
    <location>
        <begin position="43"/>
        <end position="68"/>
    </location>
</feature>
<dbReference type="InterPro" id="IPR052416">
    <property type="entry name" value="GTF3C_component"/>
</dbReference>
<dbReference type="EMBL" id="HF935853">
    <property type="protein sequence ID" value="CCX13535.1"/>
    <property type="molecule type" value="Genomic_DNA"/>
</dbReference>
<reference evidence="5 6" key="1">
    <citation type="journal article" date="2013" name="PLoS Genet.">
        <title>The genome and development-dependent transcriptomes of Pyronema confluens: a window into fungal evolution.</title>
        <authorList>
            <person name="Traeger S."/>
            <person name="Altegoer F."/>
            <person name="Freitag M."/>
            <person name="Gabaldon T."/>
            <person name="Kempken F."/>
            <person name="Kumar A."/>
            <person name="Marcet-Houben M."/>
            <person name="Poggeler S."/>
            <person name="Stajich J.E."/>
            <person name="Nowrousian M."/>
        </authorList>
    </citation>
    <scope>NUCLEOTIDE SEQUENCE [LARGE SCALE GENOMIC DNA]</scope>
    <source>
        <strain evidence="6">CBS 100304</strain>
        <tissue evidence="5">Vegetative mycelium</tissue>
    </source>
</reference>
<proteinExistence type="predicted"/>
<dbReference type="PANTHER" id="PTHR15052">
    <property type="entry name" value="RNA POLYMERASE III TRANSCRIPTION INITIATION FACTOR COMPLEX SUBUNIT"/>
    <property type="match status" value="1"/>
</dbReference>
<dbReference type="GO" id="GO:0006383">
    <property type="term" value="P:transcription by RNA polymerase III"/>
    <property type="evidence" value="ECO:0007669"/>
    <property type="project" value="TreeGrafter"/>
</dbReference>
<keyword evidence="3" id="KW-0539">Nucleus</keyword>
<dbReference type="Proteomes" id="UP000018144">
    <property type="component" value="Unassembled WGS sequence"/>
</dbReference>
<keyword evidence="6" id="KW-1185">Reference proteome</keyword>
<dbReference type="GO" id="GO:0000127">
    <property type="term" value="C:transcription factor TFIIIC complex"/>
    <property type="evidence" value="ECO:0007669"/>
    <property type="project" value="TreeGrafter"/>
</dbReference>
<feature type="region of interest" description="Disordered" evidence="4">
    <location>
        <begin position="1"/>
        <end position="112"/>
    </location>
</feature>
<dbReference type="AlphaFoldDB" id="U4L7B4"/>